<evidence type="ECO:0000256" key="4">
    <source>
        <dbReference type="SAM" id="MobiDB-lite"/>
    </source>
</evidence>
<protein>
    <submittedName>
        <fullName evidence="5">Protein NRDE2 homolog</fullName>
    </submittedName>
</protein>
<dbReference type="HOGENOM" id="CLU_007550_1_0_1"/>
<keyword evidence="6" id="KW-1185">Reference proteome</keyword>
<dbReference type="GO" id="GO:0031048">
    <property type="term" value="P:regulatory ncRNA-mediated heterochromatin formation"/>
    <property type="evidence" value="ECO:0000318"/>
    <property type="project" value="GO_Central"/>
</dbReference>
<comment type="similarity">
    <text evidence="2">Belongs to the NRDE2 family.</text>
</comment>
<name>F6QKB5_CIOIN</name>
<feature type="compositionally biased region" description="Basic and acidic residues" evidence="4">
    <location>
        <begin position="64"/>
        <end position="82"/>
    </location>
</feature>
<dbReference type="GeneID" id="100177099"/>
<evidence type="ECO:0000256" key="3">
    <source>
        <dbReference type="ARBA" id="ARBA00023242"/>
    </source>
</evidence>
<dbReference type="GO" id="GO:1902369">
    <property type="term" value="P:negative regulation of RNA catabolic process"/>
    <property type="evidence" value="ECO:0000318"/>
    <property type="project" value="GO_Central"/>
</dbReference>
<accession>A0A1W2WDE5</accession>
<dbReference type="InParanoid" id="F6QKB5"/>
<dbReference type="KEGG" id="cin:100177099"/>
<dbReference type="PANTHER" id="PTHR13471:SF0">
    <property type="entry name" value="NUCLEAR EXOSOME REGULATOR NRDE2"/>
    <property type="match status" value="1"/>
</dbReference>
<organism evidence="5 6">
    <name type="scientific">Ciona intestinalis</name>
    <name type="common">Transparent sea squirt</name>
    <name type="synonym">Ascidia intestinalis</name>
    <dbReference type="NCBI Taxonomy" id="7719"/>
    <lineage>
        <taxon>Eukaryota</taxon>
        <taxon>Metazoa</taxon>
        <taxon>Chordata</taxon>
        <taxon>Tunicata</taxon>
        <taxon>Ascidiacea</taxon>
        <taxon>Phlebobranchia</taxon>
        <taxon>Cionidae</taxon>
        <taxon>Ciona</taxon>
    </lineage>
</organism>
<reference evidence="6" key="1">
    <citation type="journal article" date="2002" name="Science">
        <title>The draft genome of Ciona intestinalis: insights into chordate and vertebrate origins.</title>
        <authorList>
            <person name="Dehal P."/>
            <person name="Satou Y."/>
            <person name="Campbell R.K."/>
            <person name="Chapman J."/>
            <person name="Degnan B."/>
            <person name="De Tomaso A."/>
            <person name="Davidson B."/>
            <person name="Di Gregorio A."/>
            <person name="Gelpke M."/>
            <person name="Goodstein D.M."/>
            <person name="Harafuji N."/>
            <person name="Hastings K.E."/>
            <person name="Ho I."/>
            <person name="Hotta K."/>
            <person name="Huang W."/>
            <person name="Kawashima T."/>
            <person name="Lemaire P."/>
            <person name="Martinez D."/>
            <person name="Meinertzhagen I.A."/>
            <person name="Necula S."/>
            <person name="Nonaka M."/>
            <person name="Putnam N."/>
            <person name="Rash S."/>
            <person name="Saiga H."/>
            <person name="Satake M."/>
            <person name="Terry A."/>
            <person name="Yamada L."/>
            <person name="Wang H.G."/>
            <person name="Awazu S."/>
            <person name="Azumi K."/>
            <person name="Boore J."/>
            <person name="Branno M."/>
            <person name="Chin-Bow S."/>
            <person name="DeSantis R."/>
            <person name="Doyle S."/>
            <person name="Francino P."/>
            <person name="Keys D.N."/>
            <person name="Haga S."/>
            <person name="Hayashi H."/>
            <person name="Hino K."/>
            <person name="Imai K.S."/>
            <person name="Inaba K."/>
            <person name="Kano S."/>
            <person name="Kobayashi K."/>
            <person name="Kobayashi M."/>
            <person name="Lee B.I."/>
            <person name="Makabe K.W."/>
            <person name="Manohar C."/>
            <person name="Matassi G."/>
            <person name="Medina M."/>
            <person name="Mochizuki Y."/>
            <person name="Mount S."/>
            <person name="Morishita T."/>
            <person name="Miura S."/>
            <person name="Nakayama A."/>
            <person name="Nishizaka S."/>
            <person name="Nomoto H."/>
            <person name="Ohta F."/>
            <person name="Oishi K."/>
            <person name="Rigoutsos I."/>
            <person name="Sano M."/>
            <person name="Sasaki A."/>
            <person name="Sasakura Y."/>
            <person name="Shoguchi E."/>
            <person name="Shin-i T."/>
            <person name="Spagnuolo A."/>
            <person name="Stainier D."/>
            <person name="Suzuki M.M."/>
            <person name="Tassy O."/>
            <person name="Takatori N."/>
            <person name="Tokuoka M."/>
            <person name="Yagi K."/>
            <person name="Yoshizaki F."/>
            <person name="Wada S."/>
            <person name="Zhang C."/>
            <person name="Hyatt P.D."/>
            <person name="Larimer F."/>
            <person name="Detter C."/>
            <person name="Doggett N."/>
            <person name="Glavina T."/>
            <person name="Hawkins T."/>
            <person name="Richardson P."/>
            <person name="Lucas S."/>
            <person name="Kohara Y."/>
            <person name="Levine M."/>
            <person name="Satoh N."/>
            <person name="Rokhsar D.S."/>
        </authorList>
    </citation>
    <scope>NUCLEOTIDE SEQUENCE [LARGE SCALE GENOMIC DNA]</scope>
</reference>
<sequence length="935" mass="106432">MSLFPSASAIASTSSNDKDKEWLQNKSFKKDAAKALRKHQESLKEELPVVFKEESPIVYSDPSSNHESESGSEQEERQPIEVKPEVNDAGSETIFVDKAADKNNLYFGKPYRVPIPKFYRCVDSCIGLPKHMQIIFKTKKKRKRKYVATDPRYFHKTINDDDTVEVAEDPFKTQTEILNIETRENPTNIEAWMELATLQDRTHGKRVKFANEKKVSILNKAIAANPKNVDLKLKRLSFLENISEDSDREWKNLVFQHPGDRRSWEAYIGHTMSGASFKVHKTLKAFEKCIQTLSSLRFQSFQTEETAAKTENDLLEIFEKLVEFFIESGLVERCVLLLILLMEVNLRTCSCSYVEDVKLFYESGEGILGEKKSSGWKIWSEKHQKGGWSSVVEEEEEEEFVDDLDVDPDLDLTHNWLVMESTRGKRDIYPWRLKQDCEDVGRKVSFEDIKGFIFFTKKVSSRLRLLELFVKTLGARNENVLERNFLLSQPCHLTHALHSTGSLGDISQLKFDCGTQCTDTMLPRTPHHELLCLVLEQLCSNCPTDVKKGVAEIGMDYFVVRATELSKFQGKKAELKKTEKEAKKFAKFALKTDPLNFVVWGKLARVEFLTGKAEDSLKVFQNSLCTCKQLEDALVLCVSYIECFYDSKPESVKPILAALGDGLNFKEVFQNPEKVTGAMLLRGGRGLERLCEDMACLYPSVCCSKKGDLSQFANILCCYAVFLALSSSTNVDKTLKQYISVIRKEFNSGNTQAAMDLKYIHNLRLRLISPCVAQTTQYRNAVLFALDDFPDCPEFALKLCQLEVGSAITSTARKLFSPATSIAAAFYSIYFELLSHQRTAVHGNYVNPSRVINLLERAVTKHNHSVLLWRLLIHFSKGSENVLTRAIFACPWSKSLACDQIRFKPDKISDVIKNMHDIGIRIRTPIEEVQLLLAM</sequence>
<comment type="subcellular location">
    <subcellularLocation>
        <location evidence="1">Nucleus</location>
    </subcellularLocation>
</comment>
<evidence type="ECO:0000256" key="2">
    <source>
        <dbReference type="ARBA" id="ARBA00009265"/>
    </source>
</evidence>
<proteinExistence type="inferred from homology"/>
<evidence type="ECO:0000256" key="1">
    <source>
        <dbReference type="ARBA" id="ARBA00004123"/>
    </source>
</evidence>
<dbReference type="InterPro" id="IPR013633">
    <property type="entry name" value="NRDE-2"/>
</dbReference>
<evidence type="ECO:0000313" key="5">
    <source>
        <dbReference type="Ensembl" id="ENSCINP00000013281.3"/>
    </source>
</evidence>
<gene>
    <name evidence="5" type="primary">LOC100177099</name>
</gene>
<dbReference type="Pfam" id="PF08424">
    <property type="entry name" value="NRDE-2"/>
    <property type="match status" value="1"/>
</dbReference>
<feature type="region of interest" description="Disordered" evidence="4">
    <location>
        <begin position="54"/>
        <end position="82"/>
    </location>
</feature>
<dbReference type="FunCoup" id="F6QKB5">
    <property type="interactions" value="348"/>
</dbReference>
<dbReference type="EMBL" id="EAAA01000612">
    <property type="status" value="NOT_ANNOTATED_CDS"/>
    <property type="molecule type" value="Genomic_DNA"/>
</dbReference>
<reference evidence="5" key="2">
    <citation type="journal article" date="2008" name="Genome Biol.">
        <title>Improved genome assembly and evidence-based global gene model set for the chordate Ciona intestinalis: new insight into intron and operon populations.</title>
        <authorList>
            <person name="Satou Y."/>
            <person name="Mineta K."/>
            <person name="Ogasawara M."/>
            <person name="Sasakura Y."/>
            <person name="Shoguchi E."/>
            <person name="Ueno K."/>
            <person name="Yamada L."/>
            <person name="Matsumoto J."/>
            <person name="Wasserscheid J."/>
            <person name="Dewar K."/>
            <person name="Wiley G.B."/>
            <person name="Macmil S.L."/>
            <person name="Roe B.A."/>
            <person name="Zeller R.W."/>
            <person name="Hastings K.E."/>
            <person name="Lemaire P."/>
            <person name="Lindquist E."/>
            <person name="Endo T."/>
            <person name="Hotta K."/>
            <person name="Inaba K."/>
        </authorList>
    </citation>
    <scope>NUCLEOTIDE SEQUENCE [LARGE SCALE GENOMIC DNA]</scope>
    <source>
        <strain evidence="5">wild type</strain>
    </source>
</reference>
<dbReference type="Proteomes" id="UP000008144">
    <property type="component" value="Chromosome 10"/>
</dbReference>
<feature type="region of interest" description="Disordered" evidence="4">
    <location>
        <begin position="1"/>
        <end position="23"/>
    </location>
</feature>
<accession>F6QKB5</accession>
<dbReference type="PANTHER" id="PTHR13471">
    <property type="entry name" value="TETRATRICOPEPTIDE-LIKE HELICAL"/>
    <property type="match status" value="1"/>
</dbReference>
<dbReference type="GeneTree" id="ENSGT00390000005524"/>
<dbReference type="RefSeq" id="XP_002129004.1">
    <property type="nucleotide sequence ID" value="XM_002128968.3"/>
</dbReference>
<dbReference type="STRING" id="7719.ENSCINP00000013281"/>
<dbReference type="GO" id="GO:0005634">
    <property type="term" value="C:nucleus"/>
    <property type="evidence" value="ECO:0007669"/>
    <property type="project" value="UniProtKB-SubCell"/>
</dbReference>
<dbReference type="OrthoDB" id="297219at2759"/>
<dbReference type="AlphaFoldDB" id="F6QKB5"/>
<dbReference type="OMA" id="TEEAMFX"/>
<reference evidence="5" key="4">
    <citation type="submission" date="2025-09" db="UniProtKB">
        <authorList>
            <consortium name="Ensembl"/>
        </authorList>
    </citation>
    <scope>IDENTIFICATION</scope>
</reference>
<dbReference type="Ensembl" id="ENSCINT00000013281.3">
    <property type="protein sequence ID" value="ENSCINP00000013281.3"/>
    <property type="gene ID" value="ENSCING00000006455.3"/>
</dbReference>
<reference evidence="5" key="3">
    <citation type="submission" date="2025-08" db="UniProtKB">
        <authorList>
            <consortium name="Ensembl"/>
        </authorList>
    </citation>
    <scope>IDENTIFICATION</scope>
</reference>
<keyword evidence="3" id="KW-0539">Nucleus</keyword>
<evidence type="ECO:0000313" key="6">
    <source>
        <dbReference type="Proteomes" id="UP000008144"/>
    </source>
</evidence>